<dbReference type="Gene3D" id="3.40.50.720">
    <property type="entry name" value="NAD(P)-binding Rossmann-like Domain"/>
    <property type="match status" value="1"/>
</dbReference>
<dbReference type="PRINTS" id="PR00081">
    <property type="entry name" value="GDHRDH"/>
</dbReference>
<comment type="similarity">
    <text evidence="1">Belongs to the short-chain dehydrogenases/reductases (SDR) family.</text>
</comment>
<keyword evidence="4" id="KW-1185">Reference proteome</keyword>
<sequence length="243" mass="25319">MKLEGKTAIVTGSARGIGGAIARAYQREGANVVYVDRPGQFSQEATDSSILVEADLMDPGSAVVVVEKALGAFGGIDVLVNCAQASTQKLFIETAQEDWDLAFGTGLWATVRLMQEAYPALKAAHGSVINFASGAGITGQVTQAAYGANKEAIRGLSRVTANEWAADGIRVNVMSPFALSEGVEAYFAANPEAGQAAAAKTPLGRVGDLDRDIAPVAVFLASDDSRYMTGQTLMVDGGQVMLR</sequence>
<dbReference type="SUPFAM" id="SSF51735">
    <property type="entry name" value="NAD(P)-binding Rossmann-fold domains"/>
    <property type="match status" value="1"/>
</dbReference>
<dbReference type="RefSeq" id="WP_200131464.1">
    <property type="nucleotide sequence ID" value="NZ_JAEHOI010000002.1"/>
</dbReference>
<organism evidence="3 4">
    <name type="scientific">Leucobacter edaphi</name>
    <dbReference type="NCBI Taxonomy" id="2796472"/>
    <lineage>
        <taxon>Bacteria</taxon>
        <taxon>Bacillati</taxon>
        <taxon>Actinomycetota</taxon>
        <taxon>Actinomycetes</taxon>
        <taxon>Micrococcales</taxon>
        <taxon>Microbacteriaceae</taxon>
        <taxon>Leucobacter</taxon>
    </lineage>
</organism>
<evidence type="ECO:0000256" key="1">
    <source>
        <dbReference type="ARBA" id="ARBA00006484"/>
    </source>
</evidence>
<dbReference type="InterPro" id="IPR036291">
    <property type="entry name" value="NAD(P)-bd_dom_sf"/>
</dbReference>
<dbReference type="GO" id="GO:0016616">
    <property type="term" value="F:oxidoreductase activity, acting on the CH-OH group of donors, NAD or NADP as acceptor"/>
    <property type="evidence" value="ECO:0007669"/>
    <property type="project" value="TreeGrafter"/>
</dbReference>
<keyword evidence="2" id="KW-0560">Oxidoreductase</keyword>
<evidence type="ECO:0000313" key="3">
    <source>
        <dbReference type="EMBL" id="MBK0421300.1"/>
    </source>
</evidence>
<evidence type="ECO:0000313" key="4">
    <source>
        <dbReference type="Proteomes" id="UP000618733"/>
    </source>
</evidence>
<accession>A0A934QCH3</accession>
<dbReference type="AlphaFoldDB" id="A0A934QCH3"/>
<dbReference type="PRINTS" id="PR00080">
    <property type="entry name" value="SDRFAMILY"/>
</dbReference>
<evidence type="ECO:0000256" key="2">
    <source>
        <dbReference type="ARBA" id="ARBA00023002"/>
    </source>
</evidence>
<dbReference type="CDD" id="cd05233">
    <property type="entry name" value="SDR_c"/>
    <property type="match status" value="1"/>
</dbReference>
<reference evidence="3" key="1">
    <citation type="submission" date="2020-12" db="EMBL/GenBank/DDBJ databases">
        <title>Leucobacter sp. CAS2, isolated from Chromium sludge.</title>
        <authorList>
            <person name="Xu Z."/>
        </authorList>
    </citation>
    <scope>NUCLEOTIDE SEQUENCE</scope>
    <source>
        <strain evidence="3">CSA2</strain>
    </source>
</reference>
<gene>
    <name evidence="3" type="ORF">JD292_04315</name>
</gene>
<proteinExistence type="inferred from homology"/>
<dbReference type="Pfam" id="PF13561">
    <property type="entry name" value="adh_short_C2"/>
    <property type="match status" value="1"/>
</dbReference>
<dbReference type="FunFam" id="3.40.50.720:FF:000084">
    <property type="entry name" value="Short-chain dehydrogenase reductase"/>
    <property type="match status" value="1"/>
</dbReference>
<dbReference type="InterPro" id="IPR002347">
    <property type="entry name" value="SDR_fam"/>
</dbReference>
<dbReference type="EMBL" id="JAEHOI010000002">
    <property type="protein sequence ID" value="MBK0421300.1"/>
    <property type="molecule type" value="Genomic_DNA"/>
</dbReference>
<dbReference type="Proteomes" id="UP000618733">
    <property type="component" value="Unassembled WGS sequence"/>
</dbReference>
<dbReference type="PANTHER" id="PTHR42760">
    <property type="entry name" value="SHORT-CHAIN DEHYDROGENASES/REDUCTASES FAMILY MEMBER"/>
    <property type="match status" value="1"/>
</dbReference>
<comment type="caution">
    <text evidence="3">The sequence shown here is derived from an EMBL/GenBank/DDBJ whole genome shotgun (WGS) entry which is preliminary data.</text>
</comment>
<name>A0A934QCH3_9MICO</name>
<protein>
    <submittedName>
        <fullName evidence="3">SDR family oxidoreductase</fullName>
    </submittedName>
</protein>